<dbReference type="SMART" id="SM00100">
    <property type="entry name" value="cNMP"/>
    <property type="match status" value="1"/>
</dbReference>
<dbReference type="Pfam" id="PF00027">
    <property type="entry name" value="cNMP_binding"/>
    <property type="match status" value="1"/>
</dbReference>
<dbReference type="SMART" id="SM00419">
    <property type="entry name" value="HTH_CRP"/>
    <property type="match status" value="1"/>
</dbReference>
<dbReference type="PROSITE" id="PS50042">
    <property type="entry name" value="CNMP_BINDING_3"/>
    <property type="match status" value="1"/>
</dbReference>
<dbReference type="Pfam" id="PF13545">
    <property type="entry name" value="HTH_Crp_2"/>
    <property type="match status" value="1"/>
</dbReference>
<evidence type="ECO:0000256" key="3">
    <source>
        <dbReference type="ARBA" id="ARBA00023163"/>
    </source>
</evidence>
<dbReference type="InterPro" id="IPR036388">
    <property type="entry name" value="WH-like_DNA-bd_sf"/>
</dbReference>
<dbReference type="SUPFAM" id="SSF46785">
    <property type="entry name" value="Winged helix' DNA-binding domain"/>
    <property type="match status" value="1"/>
</dbReference>
<dbReference type="InterPro" id="IPR050397">
    <property type="entry name" value="Env_Response_Regulators"/>
</dbReference>
<dbReference type="EMBL" id="OMOD01000163">
    <property type="protein sequence ID" value="SPF46612.1"/>
    <property type="molecule type" value="Genomic_DNA"/>
</dbReference>
<evidence type="ECO:0000259" key="4">
    <source>
        <dbReference type="PROSITE" id="PS50042"/>
    </source>
</evidence>
<dbReference type="AlphaFoldDB" id="A0A2U3L3Y6"/>
<feature type="domain" description="HTH crp-type" evidence="5">
    <location>
        <begin position="151"/>
        <end position="224"/>
    </location>
</feature>
<dbReference type="PRINTS" id="PR00034">
    <property type="entry name" value="HTHCRP"/>
</dbReference>
<evidence type="ECO:0000313" key="7">
    <source>
        <dbReference type="Proteomes" id="UP000238701"/>
    </source>
</evidence>
<proteinExistence type="predicted"/>
<dbReference type="PANTHER" id="PTHR24567:SF74">
    <property type="entry name" value="HTH-TYPE TRANSCRIPTIONAL REGULATOR ARCR"/>
    <property type="match status" value="1"/>
</dbReference>
<evidence type="ECO:0000259" key="5">
    <source>
        <dbReference type="PROSITE" id="PS51063"/>
    </source>
</evidence>
<dbReference type="InterPro" id="IPR000595">
    <property type="entry name" value="cNMP-bd_dom"/>
</dbReference>
<dbReference type="Gene3D" id="1.10.10.10">
    <property type="entry name" value="Winged helix-like DNA-binding domain superfamily/Winged helix DNA-binding domain"/>
    <property type="match status" value="1"/>
</dbReference>
<dbReference type="SUPFAM" id="SSF51206">
    <property type="entry name" value="cAMP-binding domain-like"/>
    <property type="match status" value="1"/>
</dbReference>
<sequence>MAEIKVDRAQTLAKVQLFSGLTESELAFLAQRAVPRRFSPGEAVFSEGEPCAGLYVVDSGHVRIFKSSAGGREQVLSIDGPGSSVAELPVFDGGNYPASVTAVDDATLLFVSKQDFQALCLAHPQVALKVLRVVGARLRRLVGIIEELSFTTVRHRLASFLLRLARTEGKPTADGVEVTLPVSNQELASQIGTVRELVSRNLSRLQSEGFVKIDGRMVIIHNLKALEAELPSAE</sequence>
<dbReference type="InterPro" id="IPR012318">
    <property type="entry name" value="HTH_CRP"/>
</dbReference>
<dbReference type="InterPro" id="IPR036390">
    <property type="entry name" value="WH_DNA-bd_sf"/>
</dbReference>
<evidence type="ECO:0000313" key="6">
    <source>
        <dbReference type="EMBL" id="SPF46612.1"/>
    </source>
</evidence>
<dbReference type="Proteomes" id="UP000238701">
    <property type="component" value="Unassembled WGS sequence"/>
</dbReference>
<dbReference type="CDD" id="cd00038">
    <property type="entry name" value="CAP_ED"/>
    <property type="match status" value="1"/>
</dbReference>
<dbReference type="OrthoDB" id="9810708at2"/>
<reference evidence="7" key="1">
    <citation type="submission" date="2018-02" db="EMBL/GenBank/DDBJ databases">
        <authorList>
            <person name="Hausmann B."/>
        </authorList>
    </citation>
    <scope>NUCLEOTIDE SEQUENCE [LARGE SCALE GENOMIC DNA]</scope>
    <source>
        <strain evidence="7">Peat soil MAG SbA1</strain>
    </source>
</reference>
<protein>
    <submittedName>
        <fullName evidence="6">Transcriptional regulator, Crp/Fnr family</fullName>
    </submittedName>
</protein>
<keyword evidence="2" id="KW-0238">DNA-binding</keyword>
<name>A0A2U3L3Y6_9BACT</name>
<evidence type="ECO:0000256" key="2">
    <source>
        <dbReference type="ARBA" id="ARBA00023125"/>
    </source>
</evidence>
<dbReference type="GO" id="GO:0003677">
    <property type="term" value="F:DNA binding"/>
    <property type="evidence" value="ECO:0007669"/>
    <property type="project" value="UniProtKB-KW"/>
</dbReference>
<organism evidence="6 7">
    <name type="scientific">Candidatus Sulfotelmatobacter kueseliae</name>
    <dbReference type="NCBI Taxonomy" id="2042962"/>
    <lineage>
        <taxon>Bacteria</taxon>
        <taxon>Pseudomonadati</taxon>
        <taxon>Acidobacteriota</taxon>
        <taxon>Terriglobia</taxon>
        <taxon>Terriglobales</taxon>
        <taxon>Candidatus Korobacteraceae</taxon>
        <taxon>Candidatus Sulfotelmatobacter</taxon>
    </lineage>
</organism>
<dbReference type="GO" id="GO:0005829">
    <property type="term" value="C:cytosol"/>
    <property type="evidence" value="ECO:0007669"/>
    <property type="project" value="TreeGrafter"/>
</dbReference>
<keyword evidence="1" id="KW-0805">Transcription regulation</keyword>
<evidence type="ECO:0000256" key="1">
    <source>
        <dbReference type="ARBA" id="ARBA00023015"/>
    </source>
</evidence>
<dbReference type="InterPro" id="IPR018490">
    <property type="entry name" value="cNMP-bd_dom_sf"/>
</dbReference>
<dbReference type="Gene3D" id="2.60.120.10">
    <property type="entry name" value="Jelly Rolls"/>
    <property type="match status" value="1"/>
</dbReference>
<dbReference type="GO" id="GO:0003700">
    <property type="term" value="F:DNA-binding transcription factor activity"/>
    <property type="evidence" value="ECO:0007669"/>
    <property type="project" value="TreeGrafter"/>
</dbReference>
<dbReference type="PROSITE" id="PS51063">
    <property type="entry name" value="HTH_CRP_2"/>
    <property type="match status" value="1"/>
</dbReference>
<dbReference type="InterPro" id="IPR014710">
    <property type="entry name" value="RmlC-like_jellyroll"/>
</dbReference>
<accession>A0A2U3L3Y6</accession>
<dbReference type="CDD" id="cd00092">
    <property type="entry name" value="HTH_CRP"/>
    <property type="match status" value="1"/>
</dbReference>
<feature type="domain" description="Cyclic nucleotide-binding" evidence="4">
    <location>
        <begin position="17"/>
        <end position="119"/>
    </location>
</feature>
<gene>
    <name evidence="6" type="ORF">SBA1_670018</name>
</gene>
<keyword evidence="3" id="KW-0804">Transcription</keyword>
<dbReference type="PANTHER" id="PTHR24567">
    <property type="entry name" value="CRP FAMILY TRANSCRIPTIONAL REGULATORY PROTEIN"/>
    <property type="match status" value="1"/>
</dbReference>